<dbReference type="Pfam" id="PF06391">
    <property type="entry name" value="MAT1"/>
    <property type="match status" value="1"/>
</dbReference>
<dbReference type="HOGENOM" id="CLU_048466_0_1_1"/>
<dbReference type="FunFam" id="3.30.40.10:FF:000037">
    <property type="entry name" value="Cdk-activating kinase assembly factor MAT1, centre"/>
    <property type="match status" value="1"/>
</dbReference>
<evidence type="ECO:0000256" key="1">
    <source>
        <dbReference type="ARBA" id="ARBA00004123"/>
    </source>
</evidence>
<name>A7RWZ3_NEMVE</name>
<evidence type="ECO:0000256" key="10">
    <source>
        <dbReference type="PROSITE-ProRule" id="PRU00175"/>
    </source>
</evidence>
<dbReference type="PROSITE" id="PS50089">
    <property type="entry name" value="ZF_RING_2"/>
    <property type="match status" value="1"/>
</dbReference>
<dbReference type="GO" id="GO:0008270">
    <property type="term" value="F:zinc ion binding"/>
    <property type="evidence" value="ECO:0007669"/>
    <property type="project" value="UniProtKB-KW"/>
</dbReference>
<dbReference type="EMBL" id="DS469548">
    <property type="protein sequence ID" value="EDO44111.1"/>
    <property type="molecule type" value="Genomic_DNA"/>
</dbReference>
<dbReference type="InterPro" id="IPR017907">
    <property type="entry name" value="Znf_RING_CS"/>
</dbReference>
<feature type="domain" description="RING-type" evidence="11">
    <location>
        <begin position="6"/>
        <end position="50"/>
    </location>
</feature>
<evidence type="ECO:0000256" key="7">
    <source>
        <dbReference type="ARBA" id="ARBA00077380"/>
    </source>
</evidence>
<gene>
    <name evidence="12" type="ORF">NEMVEDRAFT_v1g241252</name>
</gene>
<keyword evidence="4" id="KW-0862">Zinc</keyword>
<dbReference type="PANTHER" id="PTHR12683">
    <property type="entry name" value="CDK-ACTIVATING KINASE ASSEMBLY FACTOR MAT1"/>
    <property type="match status" value="1"/>
</dbReference>
<dbReference type="SUPFAM" id="SSF57850">
    <property type="entry name" value="RING/U-box"/>
    <property type="match status" value="1"/>
</dbReference>
<dbReference type="GO" id="GO:0005675">
    <property type="term" value="C:transcription factor TFIIH holo complex"/>
    <property type="evidence" value="ECO:0000318"/>
    <property type="project" value="GO_Central"/>
</dbReference>
<dbReference type="KEGG" id="nve:5516024"/>
<protein>
    <recommendedName>
        <fullName evidence="6">CDK-activating kinase assembly factor MAT1</fullName>
    </recommendedName>
    <alternativeName>
        <fullName evidence="9">CDK7/cyclin-H assembly factor</fullName>
    </alternativeName>
    <alternativeName>
        <fullName evidence="7">Menage a trois</fullName>
    </alternativeName>
    <alternativeName>
        <fullName evidence="8">RING finger protein MAT1</fullName>
    </alternativeName>
</protein>
<dbReference type="eggNOG" id="KOG3800">
    <property type="taxonomic scope" value="Eukaryota"/>
</dbReference>
<evidence type="ECO:0000256" key="5">
    <source>
        <dbReference type="ARBA" id="ARBA00023242"/>
    </source>
</evidence>
<dbReference type="PROSITE" id="PS00518">
    <property type="entry name" value="ZF_RING_1"/>
    <property type="match status" value="1"/>
</dbReference>
<dbReference type="STRING" id="45351.A7RWZ3"/>
<dbReference type="InterPro" id="IPR057657">
    <property type="entry name" value="MAT1_CAK-anch"/>
</dbReference>
<dbReference type="SMART" id="SM00184">
    <property type="entry name" value="RING"/>
    <property type="match status" value="1"/>
</dbReference>
<keyword evidence="5" id="KW-0539">Nucleus</keyword>
<dbReference type="PhylomeDB" id="A7RWZ3"/>
<dbReference type="Gene3D" id="3.30.40.10">
    <property type="entry name" value="Zinc/RING finger domain, C3HC4 (zinc finger)"/>
    <property type="match status" value="1"/>
</dbReference>
<dbReference type="Pfam" id="PF17121">
    <property type="entry name" value="zf-C3HC4_5"/>
    <property type="match status" value="1"/>
</dbReference>
<evidence type="ECO:0000256" key="3">
    <source>
        <dbReference type="ARBA" id="ARBA00022771"/>
    </source>
</evidence>
<dbReference type="GO" id="GO:0006281">
    <property type="term" value="P:DNA repair"/>
    <property type="evidence" value="ECO:0000318"/>
    <property type="project" value="GO_Central"/>
</dbReference>
<keyword evidence="3 10" id="KW-0863">Zinc-finger</keyword>
<dbReference type="InterPro" id="IPR001841">
    <property type="entry name" value="Znf_RING"/>
</dbReference>
<evidence type="ECO:0000313" key="12">
    <source>
        <dbReference type="EMBL" id="EDO44111.1"/>
    </source>
</evidence>
<proteinExistence type="predicted"/>
<dbReference type="InterPro" id="IPR013083">
    <property type="entry name" value="Znf_RING/FYVE/PHD"/>
</dbReference>
<reference evidence="12 13" key="1">
    <citation type="journal article" date="2007" name="Science">
        <title>Sea anemone genome reveals ancestral eumetazoan gene repertoire and genomic organization.</title>
        <authorList>
            <person name="Putnam N.H."/>
            <person name="Srivastava M."/>
            <person name="Hellsten U."/>
            <person name="Dirks B."/>
            <person name="Chapman J."/>
            <person name="Salamov A."/>
            <person name="Terry A."/>
            <person name="Shapiro H."/>
            <person name="Lindquist E."/>
            <person name="Kapitonov V.V."/>
            <person name="Jurka J."/>
            <person name="Genikhovich G."/>
            <person name="Grigoriev I.V."/>
            <person name="Lucas S.M."/>
            <person name="Steele R.E."/>
            <person name="Finnerty J.R."/>
            <person name="Technau U."/>
            <person name="Martindale M.Q."/>
            <person name="Rokhsar D.S."/>
        </authorList>
    </citation>
    <scope>NUCLEOTIDE SEQUENCE [LARGE SCALE GENOMIC DNA]</scope>
    <source>
        <strain evidence="13">CH2 X CH6</strain>
    </source>
</reference>
<keyword evidence="13" id="KW-1185">Reference proteome</keyword>
<dbReference type="AlphaFoldDB" id="A7RWZ3"/>
<dbReference type="GO" id="GO:0006289">
    <property type="term" value="P:nucleotide-excision repair"/>
    <property type="evidence" value="ECO:0007669"/>
    <property type="project" value="InterPro"/>
</dbReference>
<dbReference type="Pfam" id="PF25811">
    <property type="entry name" value="CAK-anch_MAT1"/>
    <property type="match status" value="1"/>
</dbReference>
<dbReference type="Proteomes" id="UP000001593">
    <property type="component" value="Unassembled WGS sequence"/>
</dbReference>
<evidence type="ECO:0000256" key="8">
    <source>
        <dbReference type="ARBA" id="ARBA00077720"/>
    </source>
</evidence>
<dbReference type="InterPro" id="IPR015877">
    <property type="entry name" value="MAT1_centre"/>
</dbReference>
<comment type="subcellular location">
    <subcellularLocation>
        <location evidence="1">Nucleus</location>
    </subcellularLocation>
</comment>
<keyword evidence="2" id="KW-0479">Metal-binding</keyword>
<dbReference type="OrthoDB" id="5963at2759"/>
<accession>A7RWZ3</accession>
<sequence>MDEQSCPRCKTTKYRNPKLKLMVNVCGHKLCDNCVDVLFTRPSAACPECNTPLRRSDFRLQQFEDLLVEKEVDIRKTVLKYYNKHEEDFAGEPDPLRSYNDYLEDVEDIVWNLTNGIDVEETKKAMEKYKKENATQIRKSNIKLGREEAIIMSQIEEEQREHEMRKKQEAMMTKEETKKKRQEKEAFLDNLIAGNKPLDEIVAEHACKNPKKQSLLFSASNQFTANVQTREEFIPLPLMTTPLYTYTPLKENNEGPDTPPVEILASRGYLKHVRAITDAEKATGYSAELACGRALQDAFSSLYLNL</sequence>
<evidence type="ECO:0000256" key="9">
    <source>
        <dbReference type="ARBA" id="ARBA00083888"/>
    </source>
</evidence>
<evidence type="ECO:0000256" key="6">
    <source>
        <dbReference type="ARBA" id="ARBA00074719"/>
    </source>
</evidence>
<evidence type="ECO:0000259" key="11">
    <source>
        <dbReference type="PROSITE" id="PS50089"/>
    </source>
</evidence>
<dbReference type="InterPro" id="IPR004575">
    <property type="entry name" value="MAT1/Tfb3"/>
</dbReference>
<dbReference type="NCBIfam" id="TIGR00570">
    <property type="entry name" value="cdk7"/>
    <property type="match status" value="1"/>
</dbReference>
<dbReference type="InParanoid" id="A7RWZ3"/>
<dbReference type="OMA" id="QGLYYTA"/>
<evidence type="ECO:0000256" key="4">
    <source>
        <dbReference type="ARBA" id="ARBA00022833"/>
    </source>
</evidence>
<dbReference type="GO" id="GO:0006357">
    <property type="term" value="P:regulation of transcription by RNA polymerase II"/>
    <property type="evidence" value="ECO:0000318"/>
    <property type="project" value="GO_Central"/>
</dbReference>
<dbReference type="PANTHER" id="PTHR12683:SF13">
    <property type="entry name" value="CDK-ACTIVATING KINASE ASSEMBLY FACTOR MAT1"/>
    <property type="match status" value="1"/>
</dbReference>
<dbReference type="GO" id="GO:0061575">
    <property type="term" value="F:cyclin-dependent protein serine/threonine kinase activator activity"/>
    <property type="evidence" value="ECO:0007669"/>
    <property type="project" value="InterPro"/>
</dbReference>
<evidence type="ECO:0000256" key="2">
    <source>
        <dbReference type="ARBA" id="ARBA00022723"/>
    </source>
</evidence>
<evidence type="ECO:0000313" key="13">
    <source>
        <dbReference type="Proteomes" id="UP000001593"/>
    </source>
</evidence>
<organism evidence="12 13">
    <name type="scientific">Nematostella vectensis</name>
    <name type="common">Starlet sea anemone</name>
    <dbReference type="NCBI Taxonomy" id="45351"/>
    <lineage>
        <taxon>Eukaryota</taxon>
        <taxon>Metazoa</taxon>
        <taxon>Cnidaria</taxon>
        <taxon>Anthozoa</taxon>
        <taxon>Hexacorallia</taxon>
        <taxon>Actiniaria</taxon>
        <taxon>Edwardsiidae</taxon>
        <taxon>Nematostella</taxon>
    </lineage>
</organism>
<dbReference type="CDD" id="cd16517">
    <property type="entry name" value="RING-HC_MAT1"/>
    <property type="match status" value="1"/>
</dbReference>